<accession>A0A091D3Z6</accession>
<evidence type="ECO:0000313" key="3">
    <source>
        <dbReference type="Proteomes" id="UP000028990"/>
    </source>
</evidence>
<organism evidence="2 3">
    <name type="scientific">Fukomys damarensis</name>
    <name type="common">Damaraland mole rat</name>
    <name type="synonym">Cryptomys damarensis</name>
    <dbReference type="NCBI Taxonomy" id="885580"/>
    <lineage>
        <taxon>Eukaryota</taxon>
        <taxon>Metazoa</taxon>
        <taxon>Chordata</taxon>
        <taxon>Craniata</taxon>
        <taxon>Vertebrata</taxon>
        <taxon>Euteleostomi</taxon>
        <taxon>Mammalia</taxon>
        <taxon>Eutheria</taxon>
        <taxon>Euarchontoglires</taxon>
        <taxon>Glires</taxon>
        <taxon>Rodentia</taxon>
        <taxon>Hystricomorpha</taxon>
        <taxon>Bathyergidae</taxon>
        <taxon>Fukomys</taxon>
    </lineage>
</organism>
<reference evidence="2 3" key="1">
    <citation type="submission" date="2013-11" db="EMBL/GenBank/DDBJ databases">
        <title>The Damaraland mole rat (Fukomys damarensis) genome and evolution of African mole rats.</title>
        <authorList>
            <person name="Gladyshev V.N."/>
            <person name="Fang X."/>
        </authorList>
    </citation>
    <scope>NUCLEOTIDE SEQUENCE [LARGE SCALE GENOMIC DNA]</scope>
    <source>
        <tissue evidence="2">Liver</tissue>
    </source>
</reference>
<evidence type="ECO:0000313" key="2">
    <source>
        <dbReference type="EMBL" id="KFO25732.1"/>
    </source>
</evidence>
<evidence type="ECO:0000256" key="1">
    <source>
        <dbReference type="SAM" id="MobiDB-lite"/>
    </source>
</evidence>
<dbReference type="EMBL" id="KN123337">
    <property type="protein sequence ID" value="KFO25732.1"/>
    <property type="molecule type" value="Genomic_DNA"/>
</dbReference>
<sequence>MSWMNHTKAHTRYRASRTPQWRTAGPARALSCLSCLCPIVEEGGTRSPTRSERETPLPSSEKLHAGTVELTRCLLESGRHPGLVMDQVAAQVTVTAQASGLDGGNPAGTKGHSDPTSAAPWLSTDERN</sequence>
<feature type="region of interest" description="Disordered" evidence="1">
    <location>
        <begin position="1"/>
        <end position="21"/>
    </location>
</feature>
<dbReference type="AlphaFoldDB" id="A0A091D3Z6"/>
<proteinExistence type="predicted"/>
<name>A0A091D3Z6_FUKDA</name>
<feature type="region of interest" description="Disordered" evidence="1">
    <location>
        <begin position="41"/>
        <end position="64"/>
    </location>
</feature>
<feature type="region of interest" description="Disordered" evidence="1">
    <location>
        <begin position="97"/>
        <end position="128"/>
    </location>
</feature>
<gene>
    <name evidence="2" type="ORF">H920_12868</name>
</gene>
<dbReference type="Proteomes" id="UP000028990">
    <property type="component" value="Unassembled WGS sequence"/>
</dbReference>
<keyword evidence="3" id="KW-1185">Reference proteome</keyword>
<protein>
    <submittedName>
        <fullName evidence="2">Uncharacterized protein</fullName>
    </submittedName>
</protein>